<feature type="domain" description="PurM-like C-terminal" evidence="16">
    <location>
        <begin position="193"/>
        <end position="357"/>
    </location>
</feature>
<name>A0A941W6X8_9BACT</name>
<evidence type="ECO:0000256" key="12">
    <source>
        <dbReference type="ARBA" id="ARBA00032931"/>
    </source>
</evidence>
<evidence type="ECO:0000259" key="16">
    <source>
        <dbReference type="Pfam" id="PF02769"/>
    </source>
</evidence>
<dbReference type="Gene3D" id="3.30.1330.10">
    <property type="entry name" value="PurM-like, N-terminal domain"/>
    <property type="match status" value="1"/>
</dbReference>
<evidence type="ECO:0000256" key="3">
    <source>
        <dbReference type="ARBA" id="ARBA00010280"/>
    </source>
</evidence>
<dbReference type="PANTHER" id="PTHR10520">
    <property type="entry name" value="TRIFUNCTIONAL PURINE BIOSYNTHETIC PROTEIN ADENOSINE-3-RELATED"/>
    <property type="match status" value="1"/>
</dbReference>
<dbReference type="InterPro" id="IPR036676">
    <property type="entry name" value="PurM-like_C_sf"/>
</dbReference>
<keyword evidence="6" id="KW-0963">Cytoplasm</keyword>
<keyword evidence="8" id="KW-0547">Nucleotide-binding</keyword>
<dbReference type="SUPFAM" id="SSF55326">
    <property type="entry name" value="PurM N-terminal domain-like"/>
    <property type="match status" value="1"/>
</dbReference>
<dbReference type="NCBIfam" id="TIGR00878">
    <property type="entry name" value="purM"/>
    <property type="match status" value="1"/>
</dbReference>
<evidence type="ECO:0000256" key="2">
    <source>
        <dbReference type="ARBA" id="ARBA00004686"/>
    </source>
</evidence>
<dbReference type="GO" id="GO:0005524">
    <property type="term" value="F:ATP binding"/>
    <property type="evidence" value="ECO:0007669"/>
    <property type="project" value="UniProtKB-KW"/>
</dbReference>
<dbReference type="EC" id="6.3.3.1" evidence="4"/>
<dbReference type="AlphaFoldDB" id="A0A941W6X8"/>
<dbReference type="GO" id="GO:0004641">
    <property type="term" value="F:phosphoribosylformylglycinamidine cyclo-ligase activity"/>
    <property type="evidence" value="ECO:0007669"/>
    <property type="project" value="UniProtKB-EC"/>
</dbReference>
<dbReference type="InterPro" id="IPR010918">
    <property type="entry name" value="PurM-like_C_dom"/>
</dbReference>
<feature type="domain" description="PurM-like N-terminal" evidence="15">
    <location>
        <begin position="61"/>
        <end position="179"/>
    </location>
</feature>
<comment type="similarity">
    <text evidence="3">Belongs to the AIR synthase family.</text>
</comment>
<evidence type="ECO:0000256" key="9">
    <source>
        <dbReference type="ARBA" id="ARBA00022755"/>
    </source>
</evidence>
<evidence type="ECO:0000256" key="10">
    <source>
        <dbReference type="ARBA" id="ARBA00022840"/>
    </source>
</evidence>
<protein>
    <recommendedName>
        <fullName evidence="5">Phosphoribosylformylglycinamidine cyclo-ligase</fullName>
        <ecNumber evidence="4">6.3.3.1</ecNumber>
    </recommendedName>
    <alternativeName>
        <fullName evidence="12">AIR synthase</fullName>
    </alternativeName>
    <alternativeName>
        <fullName evidence="13">AIRS</fullName>
    </alternativeName>
    <alternativeName>
        <fullName evidence="11">Phosphoribosyl-aminoimidazole synthetase</fullName>
    </alternativeName>
</protein>
<dbReference type="GO" id="GO:0006189">
    <property type="term" value="P:'de novo' IMP biosynthetic process"/>
    <property type="evidence" value="ECO:0007669"/>
    <property type="project" value="InterPro"/>
</dbReference>
<accession>A0A941W6X8</accession>
<evidence type="ECO:0000256" key="4">
    <source>
        <dbReference type="ARBA" id="ARBA00013047"/>
    </source>
</evidence>
<keyword evidence="9" id="KW-0658">Purine biosynthesis</keyword>
<dbReference type="GO" id="GO:0005829">
    <property type="term" value="C:cytosol"/>
    <property type="evidence" value="ECO:0007669"/>
    <property type="project" value="TreeGrafter"/>
</dbReference>
<gene>
    <name evidence="17" type="ORF">MAG551_02721</name>
</gene>
<evidence type="ECO:0000256" key="6">
    <source>
        <dbReference type="ARBA" id="ARBA00022490"/>
    </source>
</evidence>
<evidence type="ECO:0000256" key="7">
    <source>
        <dbReference type="ARBA" id="ARBA00022598"/>
    </source>
</evidence>
<dbReference type="CDD" id="cd02196">
    <property type="entry name" value="PurM"/>
    <property type="match status" value="1"/>
</dbReference>
<reference evidence="17" key="1">
    <citation type="journal article" date="2021" name="ISME J.">
        <title>Fine-scale metabolic discontinuity in a stratified prokaryote microbiome of a Red Sea deep halocline.</title>
        <authorList>
            <person name="Michoud G."/>
            <person name="Ngugi D.K."/>
            <person name="Barozzi A."/>
            <person name="Merlino G."/>
            <person name="Calleja M.L."/>
            <person name="Delgado-Huertas A."/>
            <person name="Moran X.A.G."/>
            <person name="Daffonchio D."/>
        </authorList>
    </citation>
    <scope>NUCLEOTIDE SEQUENCE</scope>
    <source>
        <strain evidence="17">SuakinDeep_MAG55_1</strain>
    </source>
</reference>
<dbReference type="InterPro" id="IPR016188">
    <property type="entry name" value="PurM-like_N"/>
</dbReference>
<dbReference type="InterPro" id="IPR036921">
    <property type="entry name" value="PurM-like_N_sf"/>
</dbReference>
<comment type="catalytic activity">
    <reaction evidence="14">
        <text>2-formamido-N(1)-(5-O-phospho-beta-D-ribosyl)acetamidine + ATP = 5-amino-1-(5-phospho-beta-D-ribosyl)imidazole + ADP + phosphate + H(+)</text>
        <dbReference type="Rhea" id="RHEA:23032"/>
        <dbReference type="ChEBI" id="CHEBI:15378"/>
        <dbReference type="ChEBI" id="CHEBI:30616"/>
        <dbReference type="ChEBI" id="CHEBI:43474"/>
        <dbReference type="ChEBI" id="CHEBI:137981"/>
        <dbReference type="ChEBI" id="CHEBI:147287"/>
        <dbReference type="ChEBI" id="CHEBI:456216"/>
        <dbReference type="EC" id="6.3.3.1"/>
    </reaction>
</comment>
<keyword evidence="7" id="KW-0436">Ligase</keyword>
<keyword evidence="10" id="KW-0067">ATP-binding</keyword>
<dbReference type="SUPFAM" id="SSF56042">
    <property type="entry name" value="PurM C-terminal domain-like"/>
    <property type="match status" value="1"/>
</dbReference>
<dbReference type="GO" id="GO:0004637">
    <property type="term" value="F:phosphoribosylamine-glycine ligase activity"/>
    <property type="evidence" value="ECO:0007669"/>
    <property type="project" value="TreeGrafter"/>
</dbReference>
<evidence type="ECO:0000256" key="1">
    <source>
        <dbReference type="ARBA" id="ARBA00004496"/>
    </source>
</evidence>
<evidence type="ECO:0000313" key="17">
    <source>
        <dbReference type="EMBL" id="MBS1259646.1"/>
    </source>
</evidence>
<evidence type="ECO:0000256" key="14">
    <source>
        <dbReference type="ARBA" id="ARBA00049057"/>
    </source>
</evidence>
<dbReference type="Proteomes" id="UP000722750">
    <property type="component" value="Unassembled WGS sequence"/>
</dbReference>
<dbReference type="EMBL" id="JAANXD010000100">
    <property type="protein sequence ID" value="MBS1259646.1"/>
    <property type="molecule type" value="Genomic_DNA"/>
</dbReference>
<comment type="subcellular location">
    <subcellularLocation>
        <location evidence="1">Cytoplasm</location>
    </subcellularLocation>
</comment>
<organism evidence="17 18">
    <name type="scientific">Candidatus Scalindua arabica</name>
    <dbReference type="NCBI Taxonomy" id="1127984"/>
    <lineage>
        <taxon>Bacteria</taxon>
        <taxon>Pseudomonadati</taxon>
        <taxon>Planctomycetota</taxon>
        <taxon>Candidatus Brocadiia</taxon>
        <taxon>Candidatus Brocadiales</taxon>
        <taxon>Candidatus Scalinduaceae</taxon>
        <taxon>Candidatus Scalindua</taxon>
    </lineage>
</organism>
<evidence type="ECO:0000256" key="11">
    <source>
        <dbReference type="ARBA" id="ARBA00031908"/>
    </source>
</evidence>
<dbReference type="GO" id="GO:0046084">
    <property type="term" value="P:adenine biosynthetic process"/>
    <property type="evidence" value="ECO:0007669"/>
    <property type="project" value="TreeGrafter"/>
</dbReference>
<evidence type="ECO:0000256" key="13">
    <source>
        <dbReference type="ARBA" id="ARBA00033093"/>
    </source>
</evidence>
<dbReference type="PANTHER" id="PTHR10520:SF12">
    <property type="entry name" value="TRIFUNCTIONAL PURINE BIOSYNTHETIC PROTEIN ADENOSINE-3"/>
    <property type="match status" value="1"/>
</dbReference>
<evidence type="ECO:0000256" key="5">
    <source>
        <dbReference type="ARBA" id="ARBA00020367"/>
    </source>
</evidence>
<dbReference type="Pfam" id="PF02769">
    <property type="entry name" value="AIRS_C"/>
    <property type="match status" value="1"/>
</dbReference>
<dbReference type="Gene3D" id="3.90.650.10">
    <property type="entry name" value="PurM-like C-terminal domain"/>
    <property type="match status" value="1"/>
</dbReference>
<evidence type="ECO:0000259" key="15">
    <source>
        <dbReference type="Pfam" id="PF00586"/>
    </source>
</evidence>
<comment type="pathway">
    <text evidence="2">Purine metabolism; IMP biosynthesis via de novo pathway; 5-amino-1-(5-phospho-D-ribosyl)imidazole from N(2)-formyl-N(1)-(5-phospho-D-ribosyl)glycinamide: step 2/2.</text>
</comment>
<dbReference type="FunFam" id="3.90.650.10:FF:000011">
    <property type="entry name" value="Phosphoribosylformylglycinamidine cyclo-ligase"/>
    <property type="match status" value="1"/>
</dbReference>
<comment type="caution">
    <text evidence="17">The sequence shown here is derived from an EMBL/GenBank/DDBJ whole genome shotgun (WGS) entry which is preliminary data.</text>
</comment>
<dbReference type="InterPro" id="IPR004733">
    <property type="entry name" value="PurM_cligase"/>
</dbReference>
<proteinExistence type="inferred from homology"/>
<evidence type="ECO:0000256" key="8">
    <source>
        <dbReference type="ARBA" id="ARBA00022741"/>
    </source>
</evidence>
<dbReference type="Pfam" id="PF00586">
    <property type="entry name" value="AIRS"/>
    <property type="match status" value="1"/>
</dbReference>
<evidence type="ECO:0000313" key="18">
    <source>
        <dbReference type="Proteomes" id="UP000722750"/>
    </source>
</evidence>
<sequence>MKTEIKEELDTSGLEKEIVTIPSANGDATTNYNSLNTLLSTLQNTITLSSSKVQLPFGYYANVLDLGNDLGLAISTDGVGTKIIIAQMMNKYDTIGIDCIAMNVNDILCVGAKPISMVDYIAVQKQDKKLLNDIGKGLLKGAEISKISIPAGEIAQVEELIKSEKNGYGFDLVGTAVGTLNTKKIIDGRRIEKGDILLGLRSSGIHSNGYTLAREVLFKRYEIHAYLDELGQTLGEELITPTHIYVPEIMEILESGIDVKALAHITSDGFLNLTRSQAECGYEIENLPEPLPIFNLIQETGGILDERMFKIYNMGIGFCLVVPKSDVESVLDIYEKSEIDCYVLGHTTKDEMKTVRIKDKKLEGCKKLNGIPHVFKTY</sequence>